<dbReference type="GO" id="GO:0004674">
    <property type="term" value="F:protein serine/threonine kinase activity"/>
    <property type="evidence" value="ECO:0007669"/>
    <property type="project" value="TreeGrafter"/>
</dbReference>
<evidence type="ECO:0000313" key="3">
    <source>
        <dbReference type="EMBL" id="CAH0003169.1"/>
    </source>
</evidence>
<sequence length="578" mass="67360">HEGQHAALASSSRPKTIPKEEFFDNLFQKLKNRFVSEDNERFLPWNDLRLVLDNNTVRECILQLDVEEEQYIQIYGDRCSSSRLRILATLILTDCIDYYHLNSFLEEGIFDNSLPLKEENAPVFTRWTDREKNAFCKEQYIVLAPCFNFSRDKLRHYIFDPSIPMPFFNLRSVGRGGDGMVSSVTIQSGHHWVSEQGLGTEGKIFALKEFTKYTTFAKEREALDHFSGANPGHDHLSRLLLSFDRASKWYMIFDWANEDLENFWKTFSSHPKSHIHLSWLIAQCHGMAEGLSKVHGDGEKQQISTTTPPIPDRGRHGDIKPSNILCFNQNRHGEMKPSNIPQDDSRLIDYQLVVADFTLMHFHSPYSLGGTSPRNLACSRSYRPPEKDIESAIKIDQSYDVWTLGCVYLEFISWYLLGYEAVREDYFCYLGKYVKSFPKMRMDEKSDLPQDDFFIMTKNRFLSFPAVVKPGVVKWFQFLRQNKDCSQAIHDILDLIEKHMLVPNPKGRWKMFEISERLETIHKKCERDEAYCSKGVPRRVNFISRFGKDFPPQGRVAVVPETFIHRSIGHKRDRKDIF</sequence>
<evidence type="ECO:0000256" key="1">
    <source>
        <dbReference type="SAM" id="MobiDB-lite"/>
    </source>
</evidence>
<dbReference type="PANTHER" id="PTHR24359">
    <property type="entry name" value="SERINE/THREONINE-PROTEIN KINASE SBK1"/>
    <property type="match status" value="1"/>
</dbReference>
<dbReference type="GO" id="GO:0005524">
    <property type="term" value="F:ATP binding"/>
    <property type="evidence" value="ECO:0007669"/>
    <property type="project" value="InterPro"/>
</dbReference>
<dbReference type="InterPro" id="IPR000719">
    <property type="entry name" value="Prot_kinase_dom"/>
</dbReference>
<dbReference type="Pfam" id="PF00069">
    <property type="entry name" value="Pkinase"/>
    <property type="match status" value="1"/>
</dbReference>
<dbReference type="PANTHER" id="PTHR24359:SF37">
    <property type="entry name" value="PROTEIN KINASE DOMAIN-CONTAINING PROTEIN"/>
    <property type="match status" value="1"/>
</dbReference>
<comment type="caution">
    <text evidence="3">The sequence shown here is derived from an EMBL/GenBank/DDBJ whole genome shotgun (WGS) entry which is preliminary data.</text>
</comment>
<name>A0A9N9Y7U5_9HYPO</name>
<dbReference type="SUPFAM" id="SSF56112">
    <property type="entry name" value="Protein kinase-like (PK-like)"/>
    <property type="match status" value="1"/>
</dbReference>
<feature type="domain" description="Protein kinase" evidence="2">
    <location>
        <begin position="167"/>
        <end position="521"/>
    </location>
</feature>
<dbReference type="PROSITE" id="PS50011">
    <property type="entry name" value="PROTEIN_KINASE_DOM"/>
    <property type="match status" value="1"/>
</dbReference>
<protein>
    <recommendedName>
        <fullName evidence="2">Protein kinase domain-containing protein</fullName>
    </recommendedName>
</protein>
<feature type="non-terminal residue" evidence="3">
    <location>
        <position position="1"/>
    </location>
</feature>
<keyword evidence="4" id="KW-1185">Reference proteome</keyword>
<feature type="region of interest" description="Disordered" evidence="1">
    <location>
        <begin position="295"/>
        <end position="315"/>
    </location>
</feature>
<dbReference type="Gene3D" id="1.10.510.10">
    <property type="entry name" value="Transferase(Phosphotransferase) domain 1"/>
    <property type="match status" value="1"/>
</dbReference>
<dbReference type="InterPro" id="IPR011009">
    <property type="entry name" value="Kinase-like_dom_sf"/>
</dbReference>
<evidence type="ECO:0000259" key="2">
    <source>
        <dbReference type="PROSITE" id="PS50011"/>
    </source>
</evidence>
<accession>A0A9N9Y7U5</accession>
<reference evidence="3 4" key="2">
    <citation type="submission" date="2021-10" db="EMBL/GenBank/DDBJ databases">
        <authorList>
            <person name="Piombo E."/>
        </authorList>
    </citation>
    <scope>NUCLEOTIDE SEQUENCE [LARGE SCALE GENOMIC DNA]</scope>
</reference>
<reference evidence="4" key="1">
    <citation type="submission" date="2019-06" db="EMBL/GenBank/DDBJ databases">
        <authorList>
            <person name="Broberg M."/>
        </authorList>
    </citation>
    <scope>NUCLEOTIDE SEQUENCE [LARGE SCALE GENOMIC DNA]</scope>
</reference>
<dbReference type="EMBL" id="CABFNO020001563">
    <property type="protein sequence ID" value="CAH0003169.1"/>
    <property type="molecule type" value="Genomic_DNA"/>
</dbReference>
<gene>
    <name evidence="3" type="ORF">CBYS24578_00011461</name>
</gene>
<dbReference type="OrthoDB" id="1046782at2759"/>
<evidence type="ECO:0000313" key="4">
    <source>
        <dbReference type="Proteomes" id="UP000754883"/>
    </source>
</evidence>
<dbReference type="AlphaFoldDB" id="A0A9N9Y7U5"/>
<feature type="non-terminal residue" evidence="3">
    <location>
        <position position="578"/>
    </location>
</feature>
<dbReference type="Proteomes" id="UP000754883">
    <property type="component" value="Unassembled WGS sequence"/>
</dbReference>
<organism evidence="3 4">
    <name type="scientific">Clonostachys byssicola</name>
    <dbReference type="NCBI Taxonomy" id="160290"/>
    <lineage>
        <taxon>Eukaryota</taxon>
        <taxon>Fungi</taxon>
        <taxon>Dikarya</taxon>
        <taxon>Ascomycota</taxon>
        <taxon>Pezizomycotina</taxon>
        <taxon>Sordariomycetes</taxon>
        <taxon>Hypocreomycetidae</taxon>
        <taxon>Hypocreales</taxon>
        <taxon>Bionectriaceae</taxon>
        <taxon>Clonostachys</taxon>
    </lineage>
</organism>
<dbReference type="SMART" id="SM00220">
    <property type="entry name" value="S_TKc"/>
    <property type="match status" value="1"/>
</dbReference>
<proteinExistence type="predicted"/>